<evidence type="ECO:0000256" key="2">
    <source>
        <dbReference type="ARBA" id="ARBA00022448"/>
    </source>
</evidence>
<evidence type="ECO:0000256" key="7">
    <source>
        <dbReference type="ARBA" id="ARBA00023136"/>
    </source>
</evidence>
<dbReference type="InterPro" id="IPR007387">
    <property type="entry name" value="TRAP_DctQ"/>
</dbReference>
<comment type="subunit">
    <text evidence="9">The complex comprises the extracytoplasmic solute receptor protein and the two transmembrane proteins.</text>
</comment>
<dbReference type="PANTHER" id="PTHR35011">
    <property type="entry name" value="2,3-DIKETO-L-GULONATE TRAP TRANSPORTER SMALL PERMEASE PROTEIN YIAM"/>
    <property type="match status" value="1"/>
</dbReference>
<keyword evidence="7 9" id="KW-0472">Membrane</keyword>
<name>A0A0K6IN63_9GAMM</name>
<accession>A0A0K6IN63</accession>
<dbReference type="AlphaFoldDB" id="A0A0K6IN63"/>
<evidence type="ECO:0000256" key="6">
    <source>
        <dbReference type="ARBA" id="ARBA00022989"/>
    </source>
</evidence>
<keyword evidence="4 9" id="KW-0997">Cell inner membrane</keyword>
<dbReference type="RefSeq" id="WP_055463484.1">
    <property type="nucleotide sequence ID" value="NZ_CYHG01000007.1"/>
</dbReference>
<protein>
    <recommendedName>
        <fullName evidence="9">TRAP transporter small permease protein</fullName>
    </recommendedName>
</protein>
<evidence type="ECO:0000256" key="4">
    <source>
        <dbReference type="ARBA" id="ARBA00022519"/>
    </source>
</evidence>
<keyword evidence="3" id="KW-1003">Cell membrane</keyword>
<feature type="transmembrane region" description="Helical" evidence="9">
    <location>
        <begin position="130"/>
        <end position="149"/>
    </location>
</feature>
<evidence type="ECO:0000256" key="3">
    <source>
        <dbReference type="ARBA" id="ARBA00022475"/>
    </source>
</evidence>
<keyword evidence="12" id="KW-1185">Reference proteome</keyword>
<comment type="similarity">
    <text evidence="8 9">Belongs to the TRAP transporter small permease family.</text>
</comment>
<keyword evidence="5 9" id="KW-0812">Transmembrane</keyword>
<dbReference type="GO" id="GO:0005886">
    <property type="term" value="C:plasma membrane"/>
    <property type="evidence" value="ECO:0007669"/>
    <property type="project" value="UniProtKB-SubCell"/>
</dbReference>
<organism evidence="11 12">
    <name type="scientific">Marinomonas fungiae</name>
    <dbReference type="NCBI Taxonomy" id="1137284"/>
    <lineage>
        <taxon>Bacteria</taxon>
        <taxon>Pseudomonadati</taxon>
        <taxon>Pseudomonadota</taxon>
        <taxon>Gammaproteobacteria</taxon>
        <taxon>Oceanospirillales</taxon>
        <taxon>Oceanospirillaceae</taxon>
        <taxon>Marinomonas</taxon>
    </lineage>
</organism>
<proteinExistence type="inferred from homology"/>
<evidence type="ECO:0000313" key="12">
    <source>
        <dbReference type="Proteomes" id="UP000182769"/>
    </source>
</evidence>
<evidence type="ECO:0000256" key="5">
    <source>
        <dbReference type="ARBA" id="ARBA00022692"/>
    </source>
</evidence>
<keyword evidence="6 9" id="KW-1133">Transmembrane helix</keyword>
<sequence>MNFLSKVLDQVVRFLFYLGVLSGAVMALLIFVSAVLRYVVGSPISFSDELASLLFVFLAFSTFPYVLSRGEHIRLTIVTERLAQPMQKIAQIFASIIFLGFASIFIYESYNFVQFSQLLNSHSEVSGILLWPWMALMPCSLGLCFLIELRAITRVLMLKATKESAI</sequence>
<dbReference type="Proteomes" id="UP000182769">
    <property type="component" value="Unassembled WGS sequence"/>
</dbReference>
<dbReference type="PANTHER" id="PTHR35011:SF2">
    <property type="entry name" value="2,3-DIKETO-L-GULONATE TRAP TRANSPORTER SMALL PERMEASE PROTEIN YIAM"/>
    <property type="match status" value="1"/>
</dbReference>
<dbReference type="OrthoDB" id="4250245at2"/>
<evidence type="ECO:0000256" key="9">
    <source>
        <dbReference type="RuleBase" id="RU369079"/>
    </source>
</evidence>
<gene>
    <name evidence="11" type="ORF">Ga0061065_107113</name>
</gene>
<evidence type="ECO:0000313" key="11">
    <source>
        <dbReference type="EMBL" id="CUB04539.1"/>
    </source>
</evidence>
<evidence type="ECO:0000259" key="10">
    <source>
        <dbReference type="Pfam" id="PF04290"/>
    </source>
</evidence>
<comment type="function">
    <text evidence="9">Part of the tripartite ATP-independent periplasmic (TRAP) transport system.</text>
</comment>
<feature type="transmembrane region" description="Helical" evidence="9">
    <location>
        <begin position="12"/>
        <end position="38"/>
    </location>
</feature>
<feature type="transmembrane region" description="Helical" evidence="9">
    <location>
        <begin position="89"/>
        <end position="110"/>
    </location>
</feature>
<dbReference type="InterPro" id="IPR055348">
    <property type="entry name" value="DctQ"/>
</dbReference>
<comment type="subcellular location">
    <subcellularLocation>
        <location evidence="1 9">Cell inner membrane</location>
        <topology evidence="1 9">Multi-pass membrane protein</topology>
    </subcellularLocation>
</comment>
<dbReference type="EMBL" id="CYHG01000007">
    <property type="protein sequence ID" value="CUB04539.1"/>
    <property type="molecule type" value="Genomic_DNA"/>
</dbReference>
<feature type="domain" description="Tripartite ATP-independent periplasmic transporters DctQ component" evidence="10">
    <location>
        <begin position="26"/>
        <end position="155"/>
    </location>
</feature>
<keyword evidence="2 9" id="KW-0813">Transport</keyword>
<dbReference type="STRING" id="1137284.GCA_001418205_02408"/>
<reference evidence="12" key="1">
    <citation type="submission" date="2015-08" db="EMBL/GenBank/DDBJ databases">
        <authorList>
            <person name="Varghese N."/>
        </authorList>
    </citation>
    <scope>NUCLEOTIDE SEQUENCE [LARGE SCALE GENOMIC DNA]</scope>
    <source>
        <strain evidence="12">JCM 18476</strain>
    </source>
</reference>
<evidence type="ECO:0000256" key="8">
    <source>
        <dbReference type="ARBA" id="ARBA00038436"/>
    </source>
</evidence>
<evidence type="ECO:0000256" key="1">
    <source>
        <dbReference type="ARBA" id="ARBA00004429"/>
    </source>
</evidence>
<feature type="transmembrane region" description="Helical" evidence="9">
    <location>
        <begin position="50"/>
        <end position="68"/>
    </location>
</feature>
<dbReference type="GO" id="GO:0015740">
    <property type="term" value="P:C4-dicarboxylate transport"/>
    <property type="evidence" value="ECO:0007669"/>
    <property type="project" value="TreeGrafter"/>
</dbReference>
<dbReference type="Pfam" id="PF04290">
    <property type="entry name" value="DctQ"/>
    <property type="match status" value="1"/>
</dbReference>
<dbReference type="GO" id="GO:0022857">
    <property type="term" value="F:transmembrane transporter activity"/>
    <property type="evidence" value="ECO:0007669"/>
    <property type="project" value="UniProtKB-UniRule"/>
</dbReference>